<dbReference type="InterPro" id="IPR051126">
    <property type="entry name" value="Thiosulfate_sulfurtransferase"/>
</dbReference>
<name>A0A382SQJ2_9ZZZZ</name>
<protein>
    <recommendedName>
        <fullName evidence="2">Rhodanese domain-containing protein</fullName>
    </recommendedName>
</protein>
<dbReference type="Gene3D" id="3.40.250.10">
    <property type="entry name" value="Rhodanese-like domain"/>
    <property type="match status" value="2"/>
</dbReference>
<sequence length="148" mass="16861">VAYDSSGSLWASRFWWVLNYYGHSNSRVLDGGWKKWFDEGRPVSIDRPVKKEVTFTPKSKPDLVCLLDDAMSAVGNDKTLFLDVRSDGEWSGTVDRGNSRSGRIPDAVHIEWLNFVKNDRHHTFKSSQELRDILEAAGVTPEKEIVTY</sequence>
<dbReference type="SUPFAM" id="SSF52821">
    <property type="entry name" value="Rhodanese/Cell cycle control phosphatase"/>
    <property type="match status" value="2"/>
</dbReference>
<proteinExistence type="predicted"/>
<organism evidence="3">
    <name type="scientific">marine metagenome</name>
    <dbReference type="NCBI Taxonomy" id="408172"/>
    <lineage>
        <taxon>unclassified sequences</taxon>
        <taxon>metagenomes</taxon>
        <taxon>ecological metagenomes</taxon>
    </lineage>
</organism>
<feature type="domain" description="Rhodanese" evidence="2">
    <location>
        <begin position="1"/>
        <end position="45"/>
    </location>
</feature>
<feature type="non-terminal residue" evidence="3">
    <location>
        <position position="1"/>
    </location>
</feature>
<dbReference type="InterPro" id="IPR001763">
    <property type="entry name" value="Rhodanese-like_dom"/>
</dbReference>
<dbReference type="AlphaFoldDB" id="A0A382SQJ2"/>
<reference evidence="3" key="1">
    <citation type="submission" date="2018-05" db="EMBL/GenBank/DDBJ databases">
        <authorList>
            <person name="Lanie J.A."/>
            <person name="Ng W.-L."/>
            <person name="Kazmierczak K.M."/>
            <person name="Andrzejewski T.M."/>
            <person name="Davidsen T.M."/>
            <person name="Wayne K.J."/>
            <person name="Tettelin H."/>
            <person name="Glass J.I."/>
            <person name="Rusch D."/>
            <person name="Podicherti R."/>
            <person name="Tsui H.-C.T."/>
            <person name="Winkler M.E."/>
        </authorList>
    </citation>
    <scope>NUCLEOTIDE SEQUENCE</scope>
</reference>
<accession>A0A382SQJ2</accession>
<gene>
    <name evidence="3" type="ORF">METZ01_LOCUS364927</name>
</gene>
<dbReference type="PANTHER" id="PTHR43855">
    <property type="entry name" value="THIOSULFATE SULFURTRANSFERASE"/>
    <property type="match status" value="1"/>
</dbReference>
<evidence type="ECO:0000256" key="1">
    <source>
        <dbReference type="ARBA" id="ARBA00022737"/>
    </source>
</evidence>
<dbReference type="PANTHER" id="PTHR43855:SF1">
    <property type="entry name" value="THIOSULFATE SULFURTRANSFERASE"/>
    <property type="match status" value="1"/>
</dbReference>
<dbReference type="InterPro" id="IPR036873">
    <property type="entry name" value="Rhodanese-like_dom_sf"/>
</dbReference>
<evidence type="ECO:0000313" key="3">
    <source>
        <dbReference type="EMBL" id="SVD12073.1"/>
    </source>
</evidence>
<dbReference type="PROSITE" id="PS50206">
    <property type="entry name" value="RHODANESE_3"/>
    <property type="match status" value="2"/>
</dbReference>
<feature type="domain" description="Rhodanese" evidence="2">
    <location>
        <begin position="75"/>
        <end position="148"/>
    </location>
</feature>
<dbReference type="Pfam" id="PF00581">
    <property type="entry name" value="Rhodanese"/>
    <property type="match status" value="1"/>
</dbReference>
<keyword evidence="1" id="KW-0677">Repeat</keyword>
<evidence type="ECO:0000259" key="2">
    <source>
        <dbReference type="PROSITE" id="PS50206"/>
    </source>
</evidence>
<dbReference type="EMBL" id="UINC01130792">
    <property type="protein sequence ID" value="SVD12073.1"/>
    <property type="molecule type" value="Genomic_DNA"/>
</dbReference>